<accession>A0A2S7VPG6</accession>
<feature type="transmembrane region" description="Helical" evidence="6">
    <location>
        <begin position="97"/>
        <end position="115"/>
    </location>
</feature>
<keyword evidence="4 6" id="KW-1133">Transmembrane helix</keyword>
<evidence type="ECO:0000313" key="8">
    <source>
        <dbReference type="EMBL" id="PQJ64044.1"/>
    </source>
</evidence>
<evidence type="ECO:0000256" key="2">
    <source>
        <dbReference type="ARBA" id="ARBA00007362"/>
    </source>
</evidence>
<gene>
    <name evidence="8" type="ORF">BTO10_04420</name>
</gene>
<feature type="transmembrane region" description="Helical" evidence="6">
    <location>
        <begin position="209"/>
        <end position="230"/>
    </location>
</feature>
<evidence type="ECO:0000256" key="6">
    <source>
        <dbReference type="SAM" id="Phobius"/>
    </source>
</evidence>
<dbReference type="Proteomes" id="UP000238707">
    <property type="component" value="Unassembled WGS sequence"/>
</dbReference>
<feature type="transmembrane region" description="Helical" evidence="6">
    <location>
        <begin position="7"/>
        <end position="27"/>
    </location>
</feature>
<proteinExistence type="inferred from homology"/>
<evidence type="ECO:0000259" key="7">
    <source>
        <dbReference type="Pfam" id="PF00892"/>
    </source>
</evidence>
<keyword evidence="5 6" id="KW-0472">Membrane</keyword>
<comment type="subcellular location">
    <subcellularLocation>
        <location evidence="1">Membrane</location>
        <topology evidence="1">Multi-pass membrane protein</topology>
    </subcellularLocation>
</comment>
<feature type="transmembrane region" description="Helical" evidence="6">
    <location>
        <begin position="181"/>
        <end position="203"/>
    </location>
</feature>
<evidence type="ECO:0000256" key="3">
    <source>
        <dbReference type="ARBA" id="ARBA00022692"/>
    </source>
</evidence>
<feature type="transmembrane region" description="Helical" evidence="6">
    <location>
        <begin position="122"/>
        <end position="142"/>
    </location>
</feature>
<dbReference type="InterPro" id="IPR050638">
    <property type="entry name" value="AA-Vitamin_Transporters"/>
</dbReference>
<evidence type="ECO:0000256" key="4">
    <source>
        <dbReference type="ARBA" id="ARBA00022989"/>
    </source>
</evidence>
<protein>
    <recommendedName>
        <fullName evidence="7">EamA domain-containing protein</fullName>
    </recommendedName>
</protein>
<dbReference type="Pfam" id="PF00892">
    <property type="entry name" value="EamA"/>
    <property type="match status" value="2"/>
</dbReference>
<dbReference type="InterPro" id="IPR000620">
    <property type="entry name" value="EamA_dom"/>
</dbReference>
<feature type="transmembrane region" description="Helical" evidence="6">
    <location>
        <begin position="237"/>
        <end position="254"/>
    </location>
</feature>
<dbReference type="GO" id="GO:0016020">
    <property type="term" value="C:membrane"/>
    <property type="evidence" value="ECO:0007669"/>
    <property type="project" value="UniProtKB-SubCell"/>
</dbReference>
<name>A0A2S7VPG6_9VIBR</name>
<reference evidence="8 9" key="1">
    <citation type="submission" date="2016-12" db="EMBL/GenBank/DDBJ databases">
        <title>Diversity of luminous bacteria.</title>
        <authorList>
            <person name="Yoshizawa S."/>
            <person name="Kogure K."/>
        </authorList>
    </citation>
    <scope>NUCLEOTIDE SEQUENCE [LARGE SCALE GENOMIC DNA]</scope>
    <source>
        <strain evidence="8 9">LC2-408</strain>
    </source>
</reference>
<comment type="caution">
    <text evidence="8">The sequence shown here is derived from an EMBL/GenBank/DDBJ whole genome shotgun (WGS) entry which is preliminary data.</text>
</comment>
<dbReference type="EMBL" id="MSCI01000001">
    <property type="protein sequence ID" value="PQJ64044.1"/>
    <property type="molecule type" value="Genomic_DNA"/>
</dbReference>
<dbReference type="RefSeq" id="WP_105023699.1">
    <property type="nucleotide sequence ID" value="NZ_MSCI01000001.1"/>
</dbReference>
<feature type="transmembrane region" description="Helical" evidence="6">
    <location>
        <begin position="73"/>
        <end position="91"/>
    </location>
</feature>
<keyword evidence="3 6" id="KW-0812">Transmembrane</keyword>
<feature type="domain" description="EamA" evidence="7">
    <location>
        <begin position="151"/>
        <end position="280"/>
    </location>
</feature>
<evidence type="ECO:0000256" key="1">
    <source>
        <dbReference type="ARBA" id="ARBA00004141"/>
    </source>
</evidence>
<evidence type="ECO:0000256" key="5">
    <source>
        <dbReference type="ARBA" id="ARBA00023136"/>
    </source>
</evidence>
<dbReference type="SUPFAM" id="SSF103481">
    <property type="entry name" value="Multidrug resistance efflux transporter EmrE"/>
    <property type="match status" value="2"/>
</dbReference>
<comment type="similarity">
    <text evidence="2">Belongs to the EamA transporter family.</text>
</comment>
<feature type="transmembrane region" description="Helical" evidence="6">
    <location>
        <begin position="260"/>
        <end position="281"/>
    </location>
</feature>
<sequence length="294" mass="32044">MSNLEKFAPILFLIMWSSGAVFVKMGLEDASVWSFLTVRSLGALMLVGLIAILLRRSPFTSLTRLTRPTLGKLLLSGFLLQVCYQGCYFLAIEYEISPGIVAIVLGLQPLLTPFISRENASLKSYFTLILGFSGLTLAVYGAKDVSTITFLGMLFSLIAVLAITVGSIYQNNIGVDPIESSLVQNAFAGLFFLVISVTIGWDVNLTTKFIISAGWMIGVVSTGAVLLLLYMLSKNSANSVSILFFLTPIFTMAFDHITFGTAITATTMFGSFVVIVSIYLFKQPRVNNKMIKSN</sequence>
<dbReference type="PANTHER" id="PTHR32322:SF2">
    <property type="entry name" value="EAMA DOMAIN-CONTAINING PROTEIN"/>
    <property type="match status" value="1"/>
</dbReference>
<evidence type="ECO:0000313" key="9">
    <source>
        <dbReference type="Proteomes" id="UP000238707"/>
    </source>
</evidence>
<dbReference type="AlphaFoldDB" id="A0A2S7VPG6"/>
<dbReference type="InterPro" id="IPR037185">
    <property type="entry name" value="EmrE-like"/>
</dbReference>
<keyword evidence="9" id="KW-1185">Reference proteome</keyword>
<organism evidence="8 9">
    <name type="scientific">Vibrio chagasii</name>
    <dbReference type="NCBI Taxonomy" id="170679"/>
    <lineage>
        <taxon>Bacteria</taxon>
        <taxon>Pseudomonadati</taxon>
        <taxon>Pseudomonadota</taxon>
        <taxon>Gammaproteobacteria</taxon>
        <taxon>Vibrionales</taxon>
        <taxon>Vibrionaceae</taxon>
        <taxon>Vibrio</taxon>
    </lineage>
</organism>
<dbReference type="PANTHER" id="PTHR32322">
    <property type="entry name" value="INNER MEMBRANE TRANSPORTER"/>
    <property type="match status" value="1"/>
</dbReference>
<feature type="transmembrane region" description="Helical" evidence="6">
    <location>
        <begin position="33"/>
        <end position="53"/>
    </location>
</feature>
<feature type="transmembrane region" description="Helical" evidence="6">
    <location>
        <begin position="148"/>
        <end position="169"/>
    </location>
</feature>
<feature type="domain" description="EamA" evidence="7">
    <location>
        <begin position="10"/>
        <end position="139"/>
    </location>
</feature>